<name>A0A016QMX5_9DEIO</name>
<keyword evidence="1" id="KW-0812">Transmembrane</keyword>
<dbReference type="STRING" id="1476583.DEIPH_ctg041orf0022"/>
<protein>
    <submittedName>
        <fullName evidence="2">Uncharacterized protein</fullName>
    </submittedName>
</protein>
<feature type="transmembrane region" description="Helical" evidence="1">
    <location>
        <begin position="12"/>
        <end position="37"/>
    </location>
</feature>
<organism evidence="2 3">
    <name type="scientific">Deinococcus phoenicis</name>
    <dbReference type="NCBI Taxonomy" id="1476583"/>
    <lineage>
        <taxon>Bacteria</taxon>
        <taxon>Thermotogati</taxon>
        <taxon>Deinococcota</taxon>
        <taxon>Deinococci</taxon>
        <taxon>Deinococcales</taxon>
        <taxon>Deinococcaceae</taxon>
        <taxon>Deinococcus</taxon>
    </lineage>
</organism>
<dbReference type="EMBL" id="JHAC01000039">
    <property type="protein sequence ID" value="EYB67423.1"/>
    <property type="molecule type" value="Genomic_DNA"/>
</dbReference>
<reference evidence="2 3" key="1">
    <citation type="submission" date="2014-03" db="EMBL/GenBank/DDBJ databases">
        <title>Draft genome sequence of Deinococcus phoenicis 1P10ME.</title>
        <authorList>
            <person name="Stepanov V.G."/>
            <person name="Vaishampayan P."/>
            <person name="Venkateswaran K."/>
            <person name="Fox G.E."/>
        </authorList>
    </citation>
    <scope>NUCLEOTIDE SEQUENCE [LARGE SCALE GENOMIC DNA]</scope>
    <source>
        <strain evidence="2 3">1P10ME</strain>
    </source>
</reference>
<dbReference type="AlphaFoldDB" id="A0A016QMX5"/>
<sequence>MAKRKRQRFAFGWFSIVLRVLLLVLLVLWGLILWQMLGR</sequence>
<evidence type="ECO:0000256" key="1">
    <source>
        <dbReference type="SAM" id="Phobius"/>
    </source>
</evidence>
<comment type="caution">
    <text evidence="2">The sequence shown here is derived from an EMBL/GenBank/DDBJ whole genome shotgun (WGS) entry which is preliminary data.</text>
</comment>
<evidence type="ECO:0000313" key="2">
    <source>
        <dbReference type="EMBL" id="EYB67423.1"/>
    </source>
</evidence>
<proteinExistence type="predicted"/>
<gene>
    <name evidence="2" type="ORF">DEIPH_ctg041orf0022</name>
</gene>
<keyword evidence="3" id="KW-1185">Reference proteome</keyword>
<keyword evidence="1" id="KW-0472">Membrane</keyword>
<dbReference type="PATRIC" id="fig|1476583.3.peg.2526"/>
<evidence type="ECO:0000313" key="3">
    <source>
        <dbReference type="Proteomes" id="UP000020492"/>
    </source>
</evidence>
<dbReference type="Proteomes" id="UP000020492">
    <property type="component" value="Unassembled WGS sequence"/>
</dbReference>
<keyword evidence="1" id="KW-1133">Transmembrane helix</keyword>
<accession>A0A016QMX5</accession>